<dbReference type="Proteomes" id="UP000286746">
    <property type="component" value="Unassembled WGS sequence"/>
</dbReference>
<name>A0A401VUS0_STREY</name>
<dbReference type="AlphaFoldDB" id="A0A401VUS0"/>
<protein>
    <recommendedName>
        <fullName evidence="1">FAD-binding domain-containing protein</fullName>
    </recommendedName>
</protein>
<dbReference type="Gene3D" id="3.50.50.60">
    <property type="entry name" value="FAD/NAD(P)-binding domain"/>
    <property type="match status" value="1"/>
</dbReference>
<sequence>MTPTYERKNTVGPPASQAVVLGGGMAGMLATAALARHLDRVILIERDAFPSRPQARRGLPQARHTHILLSTGVQAIEALLPGTLRRLLDAGAQRRGMPNELLSFTPQGWLRRWPETQYVIGCSRDLLDWVIRQRLQQHPRITLRPGLTATGITGSADRITGVRLLNEHTSQAFTMTADLVVDATGRSSRMPHWLATRGLPTVRETTVASGLTYVTRVFRAPDGARDFPVVNIAAAPGEHHYGQAGALLPIEGGRWLVTLAGTRGGEPPTARGGFTAFARQLRHRLIGDLIADAEPLGSAHVSRSTANRRRAYENLKRWPDGLLVLGDATAAFNPIYAQGMTVAALGAVALDRHLARHGVLPGTTRRAQRAIARPVTVAWSVATGQDRLLVGTDGPRPTVTDHLAQHGAAQLMRAAAAHPAAAEAFFGVLTLAHSPVRLLTPKALLATLIGFRHQQLTEPPLTQWEQSFLATAGSGEQHLRDGT</sequence>
<dbReference type="InterPro" id="IPR002938">
    <property type="entry name" value="FAD-bd"/>
</dbReference>
<gene>
    <name evidence="2" type="ORF">GKJPGBOP_00468</name>
</gene>
<comment type="caution">
    <text evidence="2">The sequence shown here is derived from an EMBL/GenBank/DDBJ whole genome shotgun (WGS) entry which is preliminary data.</text>
</comment>
<dbReference type="PANTHER" id="PTHR43422">
    <property type="entry name" value="THIAMINE THIAZOLE SYNTHASE"/>
    <property type="match status" value="1"/>
</dbReference>
<proteinExistence type="predicted"/>
<feature type="domain" description="FAD-binding" evidence="1">
    <location>
        <begin position="17"/>
        <end position="356"/>
    </location>
</feature>
<dbReference type="Gene3D" id="3.30.9.100">
    <property type="match status" value="1"/>
</dbReference>
<keyword evidence="3" id="KW-1185">Reference proteome</keyword>
<dbReference type="EMBL" id="BHZD01000001">
    <property type="protein sequence ID" value="GCD40815.1"/>
    <property type="molecule type" value="Genomic_DNA"/>
</dbReference>
<dbReference type="PANTHER" id="PTHR43422:SF3">
    <property type="entry name" value="THIAMINE THIAZOLE SYNTHASE"/>
    <property type="match status" value="1"/>
</dbReference>
<dbReference type="SUPFAM" id="SSF51905">
    <property type="entry name" value="FAD/NAD(P)-binding domain"/>
    <property type="match status" value="1"/>
</dbReference>
<dbReference type="GO" id="GO:0071949">
    <property type="term" value="F:FAD binding"/>
    <property type="evidence" value="ECO:0007669"/>
    <property type="project" value="InterPro"/>
</dbReference>
<evidence type="ECO:0000313" key="2">
    <source>
        <dbReference type="EMBL" id="GCD40815.1"/>
    </source>
</evidence>
<dbReference type="Pfam" id="PF01494">
    <property type="entry name" value="FAD_binding_3"/>
    <property type="match status" value="1"/>
</dbReference>
<dbReference type="InterPro" id="IPR036188">
    <property type="entry name" value="FAD/NAD-bd_sf"/>
</dbReference>
<dbReference type="RefSeq" id="WP_246177150.1">
    <property type="nucleotide sequence ID" value="NZ_BHZD01000001.1"/>
</dbReference>
<evidence type="ECO:0000259" key="1">
    <source>
        <dbReference type="Pfam" id="PF01494"/>
    </source>
</evidence>
<organism evidence="2 3">
    <name type="scientific">Streptomyces paromomycinus</name>
    <name type="common">Streptomyces rimosus subsp. paromomycinus</name>
    <dbReference type="NCBI Taxonomy" id="92743"/>
    <lineage>
        <taxon>Bacteria</taxon>
        <taxon>Bacillati</taxon>
        <taxon>Actinomycetota</taxon>
        <taxon>Actinomycetes</taxon>
        <taxon>Kitasatosporales</taxon>
        <taxon>Streptomycetaceae</taxon>
        <taxon>Streptomyces</taxon>
    </lineage>
</organism>
<accession>A0A401VUS0</accession>
<reference evidence="2 3" key="1">
    <citation type="submission" date="2018-11" db="EMBL/GenBank/DDBJ databases">
        <title>Whole genome sequence of Streptomyces paromomycinus NBRC 15454(T).</title>
        <authorList>
            <person name="Komaki H."/>
            <person name="Tamura T."/>
        </authorList>
    </citation>
    <scope>NUCLEOTIDE SEQUENCE [LARGE SCALE GENOMIC DNA]</scope>
    <source>
        <strain evidence="2 3">NBRC 15454</strain>
    </source>
</reference>
<evidence type="ECO:0000313" key="3">
    <source>
        <dbReference type="Proteomes" id="UP000286746"/>
    </source>
</evidence>